<evidence type="ECO:0000259" key="2">
    <source>
        <dbReference type="PROSITE" id="PS50059"/>
    </source>
</evidence>
<dbReference type="PANTHER" id="PTHR47717">
    <property type="entry name" value="PEPTIDYL-PROLYL CIS-TRANS ISOMERASE FKBP19, CHLOROPLASTIC"/>
    <property type="match status" value="1"/>
</dbReference>
<dbReference type="GO" id="GO:0009507">
    <property type="term" value="C:chloroplast"/>
    <property type="evidence" value="ECO:0007669"/>
    <property type="project" value="TreeGrafter"/>
</dbReference>
<dbReference type="GeneID" id="116210563"/>
<sequence>MASISAAAALPEPVMLSSTRRASAIGSLGPVRPKSAHLPRQLPPSQAPLLSEEGCGLQSVVARGFARRKVLASSSALISLAFLIDSRNKEGFAEEFADMPALRGKDYGKTKMRFPDYTETESGLQYKDLRVGSGPTPKVGQTVVVDWDGYTIGYYGRIFEARNKTKGGSFEGNDKDFFKFRVGSDEVIQAFEEAVSGMAPGGIRRIIVPPELGYPENDFNRKGPRPTTFSGQRALDFVLRNQGLIDKTLLFDIELLKIILN</sequence>
<accession>A0A6P8DSC3</accession>
<evidence type="ECO:0000313" key="4">
    <source>
        <dbReference type="RefSeq" id="XP_031400327.1"/>
    </source>
</evidence>
<dbReference type="OrthoDB" id="77911at2759"/>
<dbReference type="Pfam" id="PF00254">
    <property type="entry name" value="FKBP_C"/>
    <property type="match status" value="1"/>
</dbReference>
<proteinExistence type="predicted"/>
<dbReference type="Gene3D" id="3.10.50.40">
    <property type="match status" value="1"/>
</dbReference>
<reference evidence="4" key="2">
    <citation type="submission" date="2025-08" db="UniProtKB">
        <authorList>
            <consortium name="RefSeq"/>
        </authorList>
    </citation>
    <scope>IDENTIFICATION</scope>
    <source>
        <tissue evidence="4">Leaf</tissue>
    </source>
</reference>
<evidence type="ECO:0000256" key="1">
    <source>
        <dbReference type="PROSITE-ProRule" id="PRU00277"/>
    </source>
</evidence>
<dbReference type="Proteomes" id="UP000515151">
    <property type="component" value="Chromosome 6"/>
</dbReference>
<dbReference type="GO" id="GO:0009579">
    <property type="term" value="C:thylakoid"/>
    <property type="evidence" value="ECO:0007669"/>
    <property type="project" value="TreeGrafter"/>
</dbReference>
<gene>
    <name evidence="4" type="primary">LOC116210563</name>
</gene>
<dbReference type="InterPro" id="IPR046357">
    <property type="entry name" value="PPIase_dom_sf"/>
</dbReference>
<feature type="domain" description="PPIase FKBP-type" evidence="2">
    <location>
        <begin position="140"/>
        <end position="259"/>
    </location>
</feature>
<dbReference type="InterPro" id="IPR001179">
    <property type="entry name" value="PPIase_FKBP_dom"/>
</dbReference>
<dbReference type="PROSITE" id="PS50059">
    <property type="entry name" value="FKBP_PPIASE"/>
    <property type="match status" value="1"/>
</dbReference>
<dbReference type="PANTHER" id="PTHR47717:SF1">
    <property type="entry name" value="PEPTIDYL-PROLYL CIS-TRANS ISOMERASE FKBP19, CHLOROPLASTIC"/>
    <property type="match status" value="1"/>
</dbReference>
<comment type="catalytic activity">
    <reaction evidence="1">
        <text>[protein]-peptidylproline (omega=180) = [protein]-peptidylproline (omega=0)</text>
        <dbReference type="Rhea" id="RHEA:16237"/>
        <dbReference type="Rhea" id="RHEA-COMP:10747"/>
        <dbReference type="Rhea" id="RHEA-COMP:10748"/>
        <dbReference type="ChEBI" id="CHEBI:83833"/>
        <dbReference type="ChEBI" id="CHEBI:83834"/>
        <dbReference type="EC" id="5.2.1.8"/>
    </reaction>
</comment>
<dbReference type="RefSeq" id="XP_031400327.1">
    <property type="nucleotide sequence ID" value="XM_031544467.1"/>
</dbReference>
<dbReference type="FunFam" id="3.10.50.40:FF:000034">
    <property type="entry name" value="Peptidylprolyl isomerase"/>
    <property type="match status" value="1"/>
</dbReference>
<dbReference type="SUPFAM" id="SSF54534">
    <property type="entry name" value="FKBP-like"/>
    <property type="match status" value="1"/>
</dbReference>
<dbReference type="InterPro" id="IPR044208">
    <property type="entry name" value="FKBP19-like"/>
</dbReference>
<dbReference type="AlphaFoldDB" id="A0A6P8DSC3"/>
<dbReference type="GO" id="GO:0003755">
    <property type="term" value="F:peptidyl-prolyl cis-trans isomerase activity"/>
    <property type="evidence" value="ECO:0007669"/>
    <property type="project" value="UniProtKB-KW"/>
</dbReference>
<reference evidence="3" key="1">
    <citation type="journal article" date="2020" name="Plant Biotechnol. J.">
        <title>The pomegranate (Punica granatum L.) draft genome dissects genetic divergence between soft- and hard-seeded cultivars.</title>
        <authorList>
            <person name="Luo X."/>
            <person name="Li H."/>
            <person name="Wu Z."/>
            <person name="Yao W."/>
            <person name="Zhao P."/>
            <person name="Cao D."/>
            <person name="Yu H."/>
            <person name="Li K."/>
            <person name="Poudel K."/>
            <person name="Zhao D."/>
            <person name="Zhang F."/>
            <person name="Xia X."/>
            <person name="Chen L."/>
            <person name="Wang Q."/>
            <person name="Jing D."/>
            <person name="Cao S."/>
        </authorList>
    </citation>
    <scope>NUCLEOTIDE SEQUENCE [LARGE SCALE GENOMIC DNA]</scope>
    <source>
        <strain evidence="3">cv. Tunisia</strain>
    </source>
</reference>
<keyword evidence="1" id="KW-0697">Rotamase</keyword>
<keyword evidence="3" id="KW-1185">Reference proteome</keyword>
<evidence type="ECO:0000313" key="3">
    <source>
        <dbReference type="Proteomes" id="UP000515151"/>
    </source>
</evidence>
<protein>
    <recommendedName>
        <fullName evidence="1">peptidylprolyl isomerase</fullName>
        <ecNumber evidence="1">5.2.1.8</ecNumber>
    </recommendedName>
</protein>
<dbReference type="EC" id="5.2.1.8" evidence="1"/>
<keyword evidence="1 4" id="KW-0413">Isomerase</keyword>
<organism evidence="3 4">
    <name type="scientific">Punica granatum</name>
    <name type="common">Pomegranate</name>
    <dbReference type="NCBI Taxonomy" id="22663"/>
    <lineage>
        <taxon>Eukaryota</taxon>
        <taxon>Viridiplantae</taxon>
        <taxon>Streptophyta</taxon>
        <taxon>Embryophyta</taxon>
        <taxon>Tracheophyta</taxon>
        <taxon>Spermatophyta</taxon>
        <taxon>Magnoliopsida</taxon>
        <taxon>eudicotyledons</taxon>
        <taxon>Gunneridae</taxon>
        <taxon>Pentapetalae</taxon>
        <taxon>rosids</taxon>
        <taxon>malvids</taxon>
        <taxon>Myrtales</taxon>
        <taxon>Lythraceae</taxon>
        <taxon>Punica</taxon>
    </lineage>
</organism>
<name>A0A6P8DSC3_PUNGR</name>